<name>A0ABS5YU83_9ACTN</name>
<proteinExistence type="inferred from homology"/>
<organism evidence="7 8">
    <name type="scientific">Paractinoplanes bogorensis</name>
    <dbReference type="NCBI Taxonomy" id="1610840"/>
    <lineage>
        <taxon>Bacteria</taxon>
        <taxon>Bacillati</taxon>
        <taxon>Actinomycetota</taxon>
        <taxon>Actinomycetes</taxon>
        <taxon>Micromonosporales</taxon>
        <taxon>Micromonosporaceae</taxon>
        <taxon>Paractinoplanes</taxon>
    </lineage>
</organism>
<protein>
    <submittedName>
        <fullName evidence="7">FAD-binding protein</fullName>
    </submittedName>
</protein>
<dbReference type="InterPro" id="IPR036318">
    <property type="entry name" value="FAD-bd_PCMH-like_sf"/>
</dbReference>
<evidence type="ECO:0000259" key="6">
    <source>
        <dbReference type="PROSITE" id="PS51387"/>
    </source>
</evidence>
<accession>A0ABS5YU83</accession>
<comment type="caution">
    <text evidence="7">The sequence shown here is derived from an EMBL/GenBank/DDBJ whole genome shotgun (WGS) entry which is preliminary data.</text>
</comment>
<dbReference type="InterPro" id="IPR016166">
    <property type="entry name" value="FAD-bd_PCMH"/>
</dbReference>
<dbReference type="Proteomes" id="UP001519654">
    <property type="component" value="Unassembled WGS sequence"/>
</dbReference>
<evidence type="ECO:0000256" key="3">
    <source>
        <dbReference type="ARBA" id="ARBA00022630"/>
    </source>
</evidence>
<keyword evidence="8" id="KW-1185">Reference proteome</keyword>
<dbReference type="Pfam" id="PF08031">
    <property type="entry name" value="BBE"/>
    <property type="match status" value="1"/>
</dbReference>
<keyword evidence="5" id="KW-0560">Oxidoreductase</keyword>
<evidence type="ECO:0000313" key="8">
    <source>
        <dbReference type="Proteomes" id="UP001519654"/>
    </source>
</evidence>
<evidence type="ECO:0000256" key="2">
    <source>
        <dbReference type="ARBA" id="ARBA00005466"/>
    </source>
</evidence>
<dbReference type="PANTHER" id="PTHR42973">
    <property type="entry name" value="BINDING OXIDOREDUCTASE, PUTATIVE (AFU_ORTHOLOGUE AFUA_1G17690)-RELATED"/>
    <property type="match status" value="1"/>
</dbReference>
<dbReference type="InterPro" id="IPR016169">
    <property type="entry name" value="FAD-bd_PCMH_sub2"/>
</dbReference>
<comment type="cofactor">
    <cofactor evidence="1">
        <name>FAD</name>
        <dbReference type="ChEBI" id="CHEBI:57692"/>
    </cofactor>
</comment>
<evidence type="ECO:0000256" key="4">
    <source>
        <dbReference type="ARBA" id="ARBA00022827"/>
    </source>
</evidence>
<dbReference type="SUPFAM" id="SSF56176">
    <property type="entry name" value="FAD-binding/transporter-associated domain-like"/>
    <property type="match status" value="1"/>
</dbReference>
<dbReference type="Gene3D" id="3.30.465.10">
    <property type="match status" value="1"/>
</dbReference>
<dbReference type="InterPro" id="IPR012951">
    <property type="entry name" value="BBE"/>
</dbReference>
<evidence type="ECO:0000256" key="5">
    <source>
        <dbReference type="ARBA" id="ARBA00023002"/>
    </source>
</evidence>
<keyword evidence="3" id="KW-0285">Flavoprotein</keyword>
<dbReference type="PROSITE" id="PS00862">
    <property type="entry name" value="OX2_COVAL_FAD"/>
    <property type="match status" value="1"/>
</dbReference>
<feature type="domain" description="FAD-binding PCMH-type" evidence="6">
    <location>
        <begin position="22"/>
        <end position="187"/>
    </location>
</feature>
<sequence length="437" mass="45898">MSVLHPGDDGFDAELATDNQSLTHRPSTVVSAHSAADVASAVALAKSRGESVGVQATGHGMSVASDGVLVVTRHLNRVEVDISARRARICAGARGGDVLAATVPHGLAPLHGSSPTVGTTGFTLGGGVGPLGRMHGYGADHVRRLRMVSGDGVLREVGPEDELFSVVRGSKGLLGIVTDLEVELFPIADFLGGGLVFDGAAAAEVMTRYVGWTSGNPRETSTSLLLATFPDVDGVPPALRGRSVAHLRFAHFGDTAEGARLLGHMRSVAPILMDTVRMMPYADIAQVHNDPTGPYRVFESGFFVGSMGSAGVEALVGAAHEHAMVVELRHHGGAYGDRPARPNVVRGRDAEFTVYLGSVPELGSAPRDRATHSGVRSAFGDGDRGTVLNFLGVGADPAWVRDAFEPDACQRLVRLKQVVDPENIFRVNHTPQGLFHD</sequence>
<dbReference type="EMBL" id="JAHKKG010000008">
    <property type="protein sequence ID" value="MBU2667014.1"/>
    <property type="molecule type" value="Genomic_DNA"/>
</dbReference>
<keyword evidence="4" id="KW-0274">FAD</keyword>
<gene>
    <name evidence="7" type="ORF">KOI35_26225</name>
</gene>
<dbReference type="Gene3D" id="3.30.43.10">
    <property type="entry name" value="Uridine Diphospho-n-acetylenolpyruvylglucosamine Reductase, domain 2"/>
    <property type="match status" value="1"/>
</dbReference>
<dbReference type="InterPro" id="IPR006093">
    <property type="entry name" value="Oxy_OxRdtase_FAD_BS"/>
</dbReference>
<comment type="similarity">
    <text evidence="2">Belongs to the oxygen-dependent FAD-linked oxidoreductase family.</text>
</comment>
<dbReference type="RefSeq" id="WP_215791221.1">
    <property type="nucleotide sequence ID" value="NZ_JAHKKG010000008.1"/>
</dbReference>
<dbReference type="Pfam" id="PF01565">
    <property type="entry name" value="FAD_binding_4"/>
    <property type="match status" value="1"/>
</dbReference>
<dbReference type="Gene3D" id="3.40.462.20">
    <property type="match status" value="1"/>
</dbReference>
<reference evidence="7 8" key="1">
    <citation type="submission" date="2021-06" db="EMBL/GenBank/DDBJ databases">
        <title>Actinoplanes lichenicola sp. nov., and Actinoplanes ovalisporus sp. nov., isolated from lichen in Thailand.</title>
        <authorList>
            <person name="Saeng-In P."/>
            <person name="Kanchanasin P."/>
            <person name="Yuki M."/>
            <person name="Kudo T."/>
            <person name="Ohkuma M."/>
            <person name="Phongsopitanun W."/>
            <person name="Tanasupawat S."/>
        </authorList>
    </citation>
    <scope>NUCLEOTIDE SEQUENCE [LARGE SCALE GENOMIC DNA]</scope>
    <source>
        <strain evidence="7 8">NBRC 110975</strain>
    </source>
</reference>
<dbReference type="InterPro" id="IPR050416">
    <property type="entry name" value="FAD-linked_Oxidoreductase"/>
</dbReference>
<dbReference type="PROSITE" id="PS51387">
    <property type="entry name" value="FAD_PCMH"/>
    <property type="match status" value="1"/>
</dbReference>
<evidence type="ECO:0000256" key="1">
    <source>
        <dbReference type="ARBA" id="ARBA00001974"/>
    </source>
</evidence>
<dbReference type="InterPro" id="IPR006094">
    <property type="entry name" value="Oxid_FAD_bind_N"/>
</dbReference>
<dbReference type="InterPro" id="IPR016167">
    <property type="entry name" value="FAD-bd_PCMH_sub1"/>
</dbReference>
<dbReference type="PANTHER" id="PTHR42973:SF39">
    <property type="entry name" value="FAD-BINDING PCMH-TYPE DOMAIN-CONTAINING PROTEIN"/>
    <property type="match status" value="1"/>
</dbReference>
<evidence type="ECO:0000313" key="7">
    <source>
        <dbReference type="EMBL" id="MBU2667014.1"/>
    </source>
</evidence>